<keyword evidence="3" id="KW-1185">Reference proteome</keyword>
<proteinExistence type="predicted"/>
<accession>A0ABR0ELG3</accession>
<gene>
    <name evidence="2" type="ORF">PRZ48_005767</name>
</gene>
<feature type="region of interest" description="Disordered" evidence="1">
    <location>
        <begin position="59"/>
        <end position="107"/>
    </location>
</feature>
<protein>
    <submittedName>
        <fullName evidence="2">Uncharacterized protein</fullName>
    </submittedName>
</protein>
<reference evidence="2 3" key="1">
    <citation type="journal article" date="2023" name="G3 (Bethesda)">
        <title>A chromosome-level genome assembly of Zasmidium syzygii isolated from banana leaves.</title>
        <authorList>
            <person name="van Westerhoven A.C."/>
            <person name="Mehrabi R."/>
            <person name="Talebi R."/>
            <person name="Steentjes M.B.F."/>
            <person name="Corcolon B."/>
            <person name="Chong P.A."/>
            <person name="Kema G.H.J."/>
            <person name="Seidl M.F."/>
        </authorList>
    </citation>
    <scope>NUCLEOTIDE SEQUENCE [LARGE SCALE GENOMIC DNA]</scope>
    <source>
        <strain evidence="2 3">P124</strain>
    </source>
</reference>
<comment type="caution">
    <text evidence="2">The sequence shown here is derived from an EMBL/GenBank/DDBJ whole genome shotgun (WGS) entry which is preliminary data.</text>
</comment>
<dbReference type="Proteomes" id="UP001305779">
    <property type="component" value="Unassembled WGS sequence"/>
</dbReference>
<evidence type="ECO:0000313" key="2">
    <source>
        <dbReference type="EMBL" id="KAK4502342.1"/>
    </source>
</evidence>
<dbReference type="EMBL" id="JAXOVC010000004">
    <property type="protein sequence ID" value="KAK4502342.1"/>
    <property type="molecule type" value="Genomic_DNA"/>
</dbReference>
<name>A0ABR0ELG3_ZASCE</name>
<feature type="region of interest" description="Disordered" evidence="1">
    <location>
        <begin position="1"/>
        <end position="35"/>
    </location>
</feature>
<organism evidence="2 3">
    <name type="scientific">Zasmidium cellare</name>
    <name type="common">Wine cellar mold</name>
    <name type="synonym">Racodium cellare</name>
    <dbReference type="NCBI Taxonomy" id="395010"/>
    <lineage>
        <taxon>Eukaryota</taxon>
        <taxon>Fungi</taxon>
        <taxon>Dikarya</taxon>
        <taxon>Ascomycota</taxon>
        <taxon>Pezizomycotina</taxon>
        <taxon>Dothideomycetes</taxon>
        <taxon>Dothideomycetidae</taxon>
        <taxon>Mycosphaerellales</taxon>
        <taxon>Mycosphaerellaceae</taxon>
        <taxon>Zasmidium</taxon>
    </lineage>
</organism>
<feature type="compositionally biased region" description="Polar residues" evidence="1">
    <location>
        <begin position="8"/>
        <end position="35"/>
    </location>
</feature>
<sequence>MPKKRTYNFKSLQGTSTSKQATASRDGGEQSSTVNERLSELRKLEGKEAVQKKKELAELVNQRSVPPNVRAVLGVPDSEPPKPKRGVRTRMPNRTPGPAPPQSWLKRPAWSLALTRRRLRGSSSTNNHRSRPNELLRFARMTGDEPKDDQTGPSSLLHLTLKTAALNWDLFDIEDLPALVDIPLRLRLRLLSYLAYYGPPIDVAVLDALTRGNEAVKCLDLAGLCDQGLLTLHRIVKFFKQQSPKASIHATADAIADSWDQEETLETVLSPSLSTSRFANLTHLSLSHPPSGASWRDLLSLSKHISGVTHLSLAHWPRPTLTPNLATTSVSSQHSPDVQAGGSHYYSALDSDLSEPASLLRQLSSNLLCLQWLDLEGCTEWVPALAHSGERSPTVGSIRGDMGHALDSVDSVVSIFVYNWKNMQYLNVSQGWLPTASGMLALKKDTSATLPYRRFIQDYLSRFEPVELMRLEAEITNDVHDVEKRKALVWAEREVAAQRSVGTINLARMTHGCKKLEIDHGWAAKRKNKA</sequence>
<evidence type="ECO:0000256" key="1">
    <source>
        <dbReference type="SAM" id="MobiDB-lite"/>
    </source>
</evidence>
<evidence type="ECO:0000313" key="3">
    <source>
        <dbReference type="Proteomes" id="UP001305779"/>
    </source>
</evidence>